<dbReference type="EMBL" id="JADFTS010000003">
    <property type="protein sequence ID" value="KAF9612897.1"/>
    <property type="molecule type" value="Genomic_DNA"/>
</dbReference>
<feature type="transmembrane region" description="Helical" evidence="15">
    <location>
        <begin position="832"/>
        <end position="855"/>
    </location>
</feature>
<dbReference type="InterPro" id="IPR001320">
    <property type="entry name" value="Iontro_rcpt_C"/>
</dbReference>
<dbReference type="InterPro" id="IPR019594">
    <property type="entry name" value="Glu/Gly-bd"/>
</dbReference>
<organism evidence="17 18">
    <name type="scientific">Coptis chinensis</name>
    <dbReference type="NCBI Taxonomy" id="261450"/>
    <lineage>
        <taxon>Eukaryota</taxon>
        <taxon>Viridiplantae</taxon>
        <taxon>Streptophyta</taxon>
        <taxon>Embryophyta</taxon>
        <taxon>Tracheophyta</taxon>
        <taxon>Spermatophyta</taxon>
        <taxon>Magnoliopsida</taxon>
        <taxon>Ranunculales</taxon>
        <taxon>Ranunculaceae</taxon>
        <taxon>Coptidoideae</taxon>
        <taxon>Coptis</taxon>
    </lineage>
</organism>
<dbReference type="InterPro" id="IPR028082">
    <property type="entry name" value="Peripla_BP_I"/>
</dbReference>
<evidence type="ECO:0000259" key="16">
    <source>
        <dbReference type="SMART" id="SM00079"/>
    </source>
</evidence>
<dbReference type="FunFam" id="3.40.50.2300:FF:000081">
    <property type="entry name" value="Glutamate receptor"/>
    <property type="match status" value="1"/>
</dbReference>
<protein>
    <recommendedName>
        <fullName evidence="16">Ionotropic glutamate receptor C-terminal domain-containing protein</fullName>
    </recommendedName>
</protein>
<dbReference type="SMART" id="SM00079">
    <property type="entry name" value="PBPe"/>
    <property type="match status" value="1"/>
</dbReference>
<evidence type="ECO:0000256" key="15">
    <source>
        <dbReference type="SAM" id="Phobius"/>
    </source>
</evidence>
<comment type="caution">
    <text evidence="17">The sequence shown here is derived from an EMBL/GenBank/DDBJ whole genome shotgun (WGS) entry which is preliminary data.</text>
</comment>
<keyword evidence="13" id="KW-0407">Ion channel</keyword>
<dbReference type="SUPFAM" id="SSF53822">
    <property type="entry name" value="Periplasmic binding protein-like I"/>
    <property type="match status" value="1"/>
</dbReference>
<feature type="transmembrane region" description="Helical" evidence="15">
    <location>
        <begin position="649"/>
        <end position="669"/>
    </location>
</feature>
<dbReference type="GO" id="GO:0016020">
    <property type="term" value="C:membrane"/>
    <property type="evidence" value="ECO:0007669"/>
    <property type="project" value="UniProtKB-SubCell"/>
</dbReference>
<comment type="subunit">
    <text evidence="3">May form heteromers.</text>
</comment>
<keyword evidence="18" id="KW-1185">Reference proteome</keyword>
<comment type="function">
    <text evidence="14">Glutamate-gated receptor that probably acts as a non-selective cation channel. May be involved in light-signal transduction and calcium homeostasis via the regulation of calcium influx into cells.</text>
</comment>
<keyword evidence="10" id="KW-0675">Receptor</keyword>
<dbReference type="Pfam" id="PF01094">
    <property type="entry name" value="ANF_receptor"/>
    <property type="match status" value="1"/>
</dbReference>
<dbReference type="FunFam" id="3.40.190.10:FF:000195">
    <property type="entry name" value="Glutamate receptor 2.7"/>
    <property type="match status" value="1"/>
</dbReference>
<dbReference type="AlphaFoldDB" id="A0A835IAR7"/>
<dbReference type="Gene3D" id="3.40.50.2300">
    <property type="match status" value="2"/>
</dbReference>
<evidence type="ECO:0000256" key="12">
    <source>
        <dbReference type="ARBA" id="ARBA00023286"/>
    </source>
</evidence>
<dbReference type="InterPro" id="IPR015683">
    <property type="entry name" value="Ionotropic_Glu_rcpt"/>
</dbReference>
<dbReference type="InterPro" id="IPR017103">
    <property type="entry name" value="Iontropic_Glu_rcpt_pln"/>
</dbReference>
<dbReference type="OrthoDB" id="1923645at2759"/>
<dbReference type="CDD" id="cd13686">
    <property type="entry name" value="GluR_Plant"/>
    <property type="match status" value="1"/>
</dbReference>
<feature type="transmembrane region" description="Helical" evidence="15">
    <location>
        <begin position="585"/>
        <end position="606"/>
    </location>
</feature>
<keyword evidence="7 15" id="KW-1133">Transmembrane helix</keyword>
<keyword evidence="8" id="KW-0406">Ion transport</keyword>
<evidence type="ECO:0000256" key="11">
    <source>
        <dbReference type="ARBA" id="ARBA00023180"/>
    </source>
</evidence>
<dbReference type="CDD" id="cd19990">
    <property type="entry name" value="PBP1_GABAb_receptor_plant"/>
    <property type="match status" value="1"/>
</dbReference>
<dbReference type="Gene3D" id="3.40.190.10">
    <property type="entry name" value="Periplasmic binding protein-like II"/>
    <property type="match status" value="2"/>
</dbReference>
<dbReference type="SUPFAM" id="SSF53850">
    <property type="entry name" value="Periplasmic binding protein-like II"/>
    <property type="match status" value="1"/>
</dbReference>
<evidence type="ECO:0000256" key="7">
    <source>
        <dbReference type="ARBA" id="ARBA00022989"/>
    </source>
</evidence>
<dbReference type="FunFam" id="3.40.190.10:FF:000103">
    <property type="entry name" value="Glutamate receptor"/>
    <property type="match status" value="1"/>
</dbReference>
<keyword evidence="4" id="KW-0813">Transport</keyword>
<reference evidence="17 18" key="1">
    <citation type="submission" date="2020-10" db="EMBL/GenBank/DDBJ databases">
        <title>The Coptis chinensis genome and diversification of protoberbering-type alkaloids.</title>
        <authorList>
            <person name="Wang B."/>
            <person name="Shu S."/>
            <person name="Song C."/>
            <person name="Liu Y."/>
        </authorList>
    </citation>
    <scope>NUCLEOTIDE SEQUENCE [LARGE SCALE GENOMIC DNA]</scope>
    <source>
        <strain evidence="17">HL-2020</strain>
        <tissue evidence="17">Leaf</tissue>
    </source>
</reference>
<dbReference type="InterPro" id="IPR044440">
    <property type="entry name" value="GABAb_receptor_plant_PBP1"/>
</dbReference>
<sequence>MTKTRPQRPTIVFLFYYFLRYCCIWTAALRGGTTIPPSFHVGVILDLGTSVGKISDSCMSMAVSDFYATNDHYESRLVLHPKDSKDVVSAVFSAVELLDDVNVQVLVGPQRSMEAEFVAELGNKYQVPVVSFSATSPSISSSQIPYFVRMTQSDTSQLKAIASIISSFGWKEVIFISEESDYGNGIVPYLIDIFQASNISVPYRSVVPLLATEDQILEKLRNLLTMQTRVFLVHMSSALGANFFLKVNEVGLMSEGNVWIITDGLTDLLGSMDYSVIESMQGVLGLKPYIPRSRKLNKFRVKMIRKIAHESSTLDDVNIFCLRAYDTVWALAKAAERVGTNHSFREPIKLENSSHLPELRKSEIGPELLKEIVRSKFKGLSGEIHLVEGQLQPQIFQIINVFSEGGREVGFWIPTVGLSPRSDVTTRKIHTRTQANLRPIIWPGESTMVPKGWLIPTNGGKLMIGYPVKESFSEFVRVDLDSNNVTVVTGYCIDVFKEVMEALPYDVPYEFVPFEKAKDERGGGYDNLVYQVYLQKYDAVVGDVTITANRSLWVDFSLPYTIGGVAMLIPVKYEKRNIVFIMYELFAKSVWLSSFAMFLFTAIVIWCFEDLRSSDVSFLDKIAKIPAIAWNLLLSLTVNQSSFKEMKNVSKFIVFVVTVAFIFLGQLFLQSLVQGLTNETQQLSVVDAKDLIQNGDLVGYRNGSFVEMVLKKLNFDESQLKAYNSPQEYEEALDKGSKNGGVAAIFEEIPYITLLIKKYCRKYRRVGPIYRMEGFGFAFPRGSPLVSDVSRAVLSVVEGEKITKIETKWLGSESNCPYPAKKTFYTLSFEEIGGVFVIVLLVIVSGIVVFMLSDLRNKFWLLKRKLEIDQNPPTPEEPAVQALPQFVHGEENEHYIQMVIHNAKNNEDVIVQPVAQIAPYVGLLEDAQGQIGQENQALHGGGPDIVVQQTKEVIQIEESVGSIIMSNPNTGKGVSVSSTGDSSNLKYKNVVKVTVPQQSPTGR</sequence>
<dbReference type="InterPro" id="IPR000337">
    <property type="entry name" value="GPCR_3"/>
</dbReference>
<dbReference type="GO" id="GO:0004930">
    <property type="term" value="F:G protein-coupled receptor activity"/>
    <property type="evidence" value="ECO:0007669"/>
    <property type="project" value="InterPro"/>
</dbReference>
<dbReference type="PANTHER" id="PTHR34836">
    <property type="entry name" value="OS06G0188250 PROTEIN"/>
    <property type="match status" value="1"/>
</dbReference>
<evidence type="ECO:0000256" key="6">
    <source>
        <dbReference type="ARBA" id="ARBA00022729"/>
    </source>
</evidence>
<keyword evidence="6" id="KW-0732">Signal</keyword>
<evidence type="ECO:0000256" key="2">
    <source>
        <dbReference type="ARBA" id="ARBA00008685"/>
    </source>
</evidence>
<evidence type="ECO:0000256" key="9">
    <source>
        <dbReference type="ARBA" id="ARBA00023136"/>
    </source>
</evidence>
<evidence type="ECO:0000313" key="17">
    <source>
        <dbReference type="EMBL" id="KAF9612897.1"/>
    </source>
</evidence>
<accession>A0A835IAR7</accession>
<comment type="similarity">
    <text evidence="2">Belongs to the glutamate-gated ion channel (TC 1.A.10.1) family.</text>
</comment>
<keyword evidence="12" id="KW-1071">Ligand-gated ion channel</keyword>
<gene>
    <name evidence="17" type="ORF">IFM89_004313</name>
</gene>
<comment type="subcellular location">
    <subcellularLocation>
        <location evidence="1">Membrane</location>
        <topology evidence="1">Multi-pass membrane protein</topology>
    </subcellularLocation>
</comment>
<evidence type="ECO:0000256" key="10">
    <source>
        <dbReference type="ARBA" id="ARBA00023170"/>
    </source>
</evidence>
<keyword evidence="11" id="KW-0325">Glycoprotein</keyword>
<dbReference type="PIRSF" id="PIRSF037090">
    <property type="entry name" value="Iontro_Glu-like_rcpt_pln"/>
    <property type="match status" value="1"/>
</dbReference>
<dbReference type="PRINTS" id="PR00248">
    <property type="entry name" value="GPCRMGR"/>
</dbReference>
<evidence type="ECO:0000256" key="3">
    <source>
        <dbReference type="ARBA" id="ARBA00011095"/>
    </source>
</evidence>
<evidence type="ECO:0000256" key="8">
    <source>
        <dbReference type="ARBA" id="ARBA00023065"/>
    </source>
</evidence>
<dbReference type="Pfam" id="PF10613">
    <property type="entry name" value="Lig_chan-Glu_bd"/>
    <property type="match status" value="1"/>
</dbReference>
<dbReference type="GO" id="GO:0015276">
    <property type="term" value="F:ligand-gated monoatomic ion channel activity"/>
    <property type="evidence" value="ECO:0007669"/>
    <property type="project" value="InterPro"/>
</dbReference>
<evidence type="ECO:0000256" key="5">
    <source>
        <dbReference type="ARBA" id="ARBA00022692"/>
    </source>
</evidence>
<proteinExistence type="inferred from homology"/>
<evidence type="ECO:0000256" key="13">
    <source>
        <dbReference type="ARBA" id="ARBA00023303"/>
    </source>
</evidence>
<evidence type="ECO:0000256" key="14">
    <source>
        <dbReference type="ARBA" id="ARBA00049638"/>
    </source>
</evidence>
<evidence type="ECO:0000256" key="1">
    <source>
        <dbReference type="ARBA" id="ARBA00004141"/>
    </source>
</evidence>
<keyword evidence="5 15" id="KW-0812">Transmembrane</keyword>
<evidence type="ECO:0000313" key="18">
    <source>
        <dbReference type="Proteomes" id="UP000631114"/>
    </source>
</evidence>
<keyword evidence="9 15" id="KW-0472">Membrane</keyword>
<feature type="domain" description="Ionotropic glutamate receptor C-terminal" evidence="16">
    <location>
        <begin position="463"/>
        <end position="812"/>
    </location>
</feature>
<dbReference type="InterPro" id="IPR001828">
    <property type="entry name" value="ANF_lig-bd_rcpt"/>
</dbReference>
<evidence type="ECO:0000256" key="4">
    <source>
        <dbReference type="ARBA" id="ARBA00022448"/>
    </source>
</evidence>
<feature type="transmembrane region" description="Helical" evidence="15">
    <location>
        <begin position="12"/>
        <end position="29"/>
    </location>
</feature>
<name>A0A835IAR7_9MAGN</name>
<dbReference type="PANTHER" id="PTHR34836:SF1">
    <property type="entry name" value="OS09G0428600 PROTEIN"/>
    <property type="match status" value="1"/>
</dbReference>
<dbReference type="Proteomes" id="UP000631114">
    <property type="component" value="Unassembled WGS sequence"/>
</dbReference>
<dbReference type="Pfam" id="PF00060">
    <property type="entry name" value="Lig_chan"/>
    <property type="match status" value="1"/>
</dbReference>